<keyword evidence="4" id="KW-0418">Kinase</keyword>
<dbReference type="InterPro" id="IPR002902">
    <property type="entry name" value="GNK2"/>
</dbReference>
<feature type="non-terminal residue" evidence="4">
    <location>
        <position position="1"/>
    </location>
</feature>
<dbReference type="PROSITE" id="PS51473">
    <property type="entry name" value="GNK2"/>
    <property type="match status" value="1"/>
</dbReference>
<proteinExistence type="predicted"/>
<keyword evidence="2" id="KW-0677">Repeat</keyword>
<sequence>FYYFSNNISQSNGYFLTITGFSTADAVGGLYLCRGDVTDQCLTAAVKEIRIRCPNQTEALIWYDECFLRFTNKYFAVNKIVPRANLDDGNINSSIDLERFNRSLHGLLNDSVTEASGSLQSKKF</sequence>
<comment type="caution">
    <text evidence="4">The sequence shown here is derived from an EMBL/GenBank/DDBJ whole genome shotgun (WGS) entry which is preliminary data.</text>
</comment>
<dbReference type="InterPro" id="IPR038408">
    <property type="entry name" value="GNK2_sf"/>
</dbReference>
<keyword evidence="4" id="KW-0675">Receptor</keyword>
<organism evidence="4 5">
    <name type="scientific">Trifolium medium</name>
    <dbReference type="NCBI Taxonomy" id="97028"/>
    <lineage>
        <taxon>Eukaryota</taxon>
        <taxon>Viridiplantae</taxon>
        <taxon>Streptophyta</taxon>
        <taxon>Embryophyta</taxon>
        <taxon>Tracheophyta</taxon>
        <taxon>Spermatophyta</taxon>
        <taxon>Magnoliopsida</taxon>
        <taxon>eudicotyledons</taxon>
        <taxon>Gunneridae</taxon>
        <taxon>Pentapetalae</taxon>
        <taxon>rosids</taxon>
        <taxon>fabids</taxon>
        <taxon>Fabales</taxon>
        <taxon>Fabaceae</taxon>
        <taxon>Papilionoideae</taxon>
        <taxon>50 kb inversion clade</taxon>
        <taxon>NPAAA clade</taxon>
        <taxon>Hologalegina</taxon>
        <taxon>IRL clade</taxon>
        <taxon>Trifolieae</taxon>
        <taxon>Trifolium</taxon>
    </lineage>
</organism>
<feature type="non-terminal residue" evidence="4">
    <location>
        <position position="124"/>
    </location>
</feature>
<evidence type="ECO:0000256" key="2">
    <source>
        <dbReference type="ARBA" id="ARBA00022737"/>
    </source>
</evidence>
<evidence type="ECO:0000256" key="1">
    <source>
        <dbReference type="ARBA" id="ARBA00022729"/>
    </source>
</evidence>
<name>A0A392RRL6_9FABA</name>
<evidence type="ECO:0000313" key="5">
    <source>
        <dbReference type="Proteomes" id="UP000265520"/>
    </source>
</evidence>
<dbReference type="PANTHER" id="PTHR32099">
    <property type="entry name" value="CYSTEINE-RICH REPEAT SECRETORY PROTEIN"/>
    <property type="match status" value="1"/>
</dbReference>
<protein>
    <submittedName>
        <fullName evidence="4">Cysteine-rich receptor-like protein kinase</fullName>
    </submittedName>
</protein>
<dbReference type="CDD" id="cd23509">
    <property type="entry name" value="Gnk2-like"/>
    <property type="match status" value="1"/>
</dbReference>
<feature type="domain" description="Gnk2-homologous" evidence="3">
    <location>
        <begin position="1"/>
        <end position="75"/>
    </location>
</feature>
<dbReference type="EMBL" id="LXQA010262054">
    <property type="protein sequence ID" value="MCI38969.1"/>
    <property type="molecule type" value="Genomic_DNA"/>
</dbReference>
<evidence type="ECO:0000313" key="4">
    <source>
        <dbReference type="EMBL" id="MCI38969.1"/>
    </source>
</evidence>
<dbReference type="Proteomes" id="UP000265520">
    <property type="component" value="Unassembled WGS sequence"/>
</dbReference>
<accession>A0A392RRL6</accession>
<dbReference type="PANTHER" id="PTHR32099:SF42">
    <property type="entry name" value="CYSTEINE-RICH RECEPTOR-LIKE PROTEIN KINASE 9-RELATED"/>
    <property type="match status" value="1"/>
</dbReference>
<keyword evidence="4" id="KW-0808">Transferase</keyword>
<keyword evidence="5" id="KW-1185">Reference proteome</keyword>
<keyword evidence="1" id="KW-0732">Signal</keyword>
<dbReference type="Gene3D" id="3.30.430.20">
    <property type="entry name" value="Gnk2 domain, C-X8-C-X2-C motif"/>
    <property type="match status" value="1"/>
</dbReference>
<dbReference type="Pfam" id="PF01657">
    <property type="entry name" value="Stress-antifung"/>
    <property type="match status" value="1"/>
</dbReference>
<reference evidence="4 5" key="1">
    <citation type="journal article" date="2018" name="Front. Plant Sci.">
        <title>Red Clover (Trifolium pratense) and Zigzag Clover (T. medium) - A Picture of Genomic Similarities and Differences.</title>
        <authorList>
            <person name="Dluhosova J."/>
            <person name="Istvanek J."/>
            <person name="Nedelnik J."/>
            <person name="Repkova J."/>
        </authorList>
    </citation>
    <scope>NUCLEOTIDE SEQUENCE [LARGE SCALE GENOMIC DNA]</scope>
    <source>
        <strain evidence="5">cv. 10/8</strain>
        <tissue evidence="4">Leaf</tissue>
    </source>
</reference>
<dbReference type="AlphaFoldDB" id="A0A392RRL6"/>
<dbReference type="GO" id="GO:0016301">
    <property type="term" value="F:kinase activity"/>
    <property type="evidence" value="ECO:0007669"/>
    <property type="project" value="UniProtKB-KW"/>
</dbReference>
<evidence type="ECO:0000259" key="3">
    <source>
        <dbReference type="PROSITE" id="PS51473"/>
    </source>
</evidence>